<keyword evidence="2" id="KW-1185">Reference proteome</keyword>
<organism evidence="1 2">
    <name type="scientific">Tepidamorphus gemmatus</name>
    <dbReference type="NCBI Taxonomy" id="747076"/>
    <lineage>
        <taxon>Bacteria</taxon>
        <taxon>Pseudomonadati</taxon>
        <taxon>Pseudomonadota</taxon>
        <taxon>Alphaproteobacteria</taxon>
        <taxon>Hyphomicrobiales</taxon>
        <taxon>Tepidamorphaceae</taxon>
        <taxon>Tepidamorphus</taxon>
    </lineage>
</organism>
<comment type="caution">
    <text evidence="1">The sequence shown here is derived from an EMBL/GenBank/DDBJ whole genome shotgun (WGS) entry which is preliminary data.</text>
</comment>
<protein>
    <submittedName>
        <fullName evidence="1">Uncharacterized protein</fullName>
    </submittedName>
</protein>
<reference evidence="1 2" key="1">
    <citation type="submission" date="2019-03" db="EMBL/GenBank/DDBJ databases">
        <title>Genomic Encyclopedia of Type Strains, Phase IV (KMG-IV): sequencing the most valuable type-strain genomes for metagenomic binning, comparative biology and taxonomic classification.</title>
        <authorList>
            <person name="Goeker M."/>
        </authorList>
    </citation>
    <scope>NUCLEOTIDE SEQUENCE [LARGE SCALE GENOMIC DNA]</scope>
    <source>
        <strain evidence="1 2">DSM 19345</strain>
    </source>
</reference>
<gene>
    <name evidence="1" type="ORF">EDC22_101119</name>
</gene>
<name>A0A4R3MKL1_9HYPH</name>
<dbReference type="EMBL" id="SMAK01000001">
    <property type="protein sequence ID" value="TCT13258.1"/>
    <property type="molecule type" value="Genomic_DNA"/>
</dbReference>
<dbReference type="Proteomes" id="UP000295678">
    <property type="component" value="Unassembled WGS sequence"/>
</dbReference>
<accession>A0A4R3MKL1</accession>
<dbReference type="OrthoDB" id="8450334at2"/>
<sequence>MAVLILAFGFTTLGTTWWLGLERDRLFTRSPQTDDSEARIGTDEAIPETVTILVRDGDGRLVRRIAERDQADRYLNEAIARLDAARDAAKAQARAEIDTLFRLTFADRDAAIDDYADWFFAWKRPYVVLKEAVVSVVAHIAETGEFEPLATAVERDLQTYFIRHYTERVLKPNFRDPMIAAGFEEIARRAFDRWRQAVVEEDLRLQLFLQQHTSGFAATDMPEAMSSLTLDWRSQSFKAPTHLMDDATFDGAVSLALIGTGGTIGAYALGPAIESTLARSFAGLGRRYAAAFGGRIALAEAGAVAGTAVQPVGGTVIGAVAGGALGFAVDYMLAQASEALDRDGFVAANQAAVTSTIETWTATLAASTDRAIDHWFDQSRAGLVAGR</sequence>
<proteinExistence type="predicted"/>
<evidence type="ECO:0000313" key="2">
    <source>
        <dbReference type="Proteomes" id="UP000295678"/>
    </source>
</evidence>
<evidence type="ECO:0000313" key="1">
    <source>
        <dbReference type="EMBL" id="TCT13258.1"/>
    </source>
</evidence>
<dbReference type="AlphaFoldDB" id="A0A4R3MKL1"/>
<dbReference type="RefSeq" id="WP_132804659.1">
    <property type="nucleotide sequence ID" value="NZ_SMAK01000001.1"/>
</dbReference>